<feature type="domain" description="Dockerin" evidence="2">
    <location>
        <begin position="1094"/>
        <end position="1157"/>
    </location>
</feature>
<dbReference type="OrthoDB" id="98274at2157"/>
<sequence length="3233" mass="336828">MKGLNKLLPILAISIMLLASVPVALFAGNSNAAAGGGEEEHWGLPSTNYLGSQAQTYSDQSEFSELYKKNFGGAGTDAYYSVAGTPDGIVAVGYSAAFGSGDWSGTAGKGGVDAIIVKHDNFGNVIWKKNFGGAGGDYFQSVAVVQDGFVAVGYSDETSFGNGDWMGVGGKGGADAIIVKFDNNGNVIWKKNFGGNSTDQYLSVAAVSGGIIAAGYSSIFGSGDWTGVASKGSNDAIAVKYDDIGNVVWKKNPGGNGDDRYNSVAATSDGFIAVGYSSAFGNGDWIGMASKGTYDAIIVKCDNLGNIVWKKSFGGTGVDYFYSVAATSDGFVAAGISAAFGNGDWTGCEGKGGYYDAIVVKYDNFGNTVWKNNFGGTGTDYFQAVTAVQDGIIAAGYSNVFGDGDWIGFEGKGGIDATVVKYDNSGIIVWNKNIGGSGTDICYSVAAVSDGVVAAGYSQTFGNGDWTGVEGKGSIDAFLVKYGTAPDVIPVTDIIGAPSAATAEVPLILTGTVIPSNATGQAITWTVKNAGTTGAAVAGNNILLTTGAGTVVVTATVENGLSLGTNFTKDFTIAVTAVAGEGITYDELYKKNFGGSGGDYYQSAAVVTDGVIAVGYSDATSFGNGDWSGTVGKGGVDAIIVKHDNFGNITWKKNFGGSGGDYFNSVAAVSDGFIAVGYSNPESFGNGDWTGVTGNGAAEAIIVKYDNDGNVLWKKNFGGNGTDQYNSVAAVPDGFVAVGHSMGSGNGDWVGMTGKGGDDAIVVKYDNLGNVIWKKNFGGSGTDYFNSVAATSDGFAVAGYSTAFGSGDWVGITGKGSYDAIIVKYDSNGNVLWKNALGGSGADQYNSVAAVPDGFVAVGYSEAATFGSGDWIGVLCKGSTDAVIVEYDSLGNPAWKKNFGGSGVDYFYSVAAVSDGVVAVGFSNVFGDADLTGMTGKGAYDATVVKYDDQGNITWKDSLGGSGLDRYNSVAAVSDGIVAAGYSQTFGNGDWTGVAGKGNIDAILVKYNMIIAETNNVTSIEVTVPARTQYFIGETFDLTGMALTAFYSNGTSADVTDYTTSPENGSIFSTAGTRTVTVTYTENGITQTTSFDVTIVLCGDVNGDGNVDTFDLGILTSFVAGLPGYTVDEKAADVNADGTIDQLDELILTRFIAGWPGYSLPYMLPVTFSITSVSDAGSTISPSGRTEVVYGANRTFTFSANEGYRVFSITVDDVPLSQAMIDLGTYTFANVVGDHTISVVTTAYYTHTLTFNANGGDGVPAMMMLTDTSTASNMTIPSTVPTRADHIFLGWTTAFNGTGTVYQPGETVSVGAAEIILYAKWAIITYSHTINFNANGGNGAPASMILTDASAVSNLTIPLTVPARSGYAFSGWATASNGTGTIYQPDDRISVGTAAITLYAKWTIITYTHTLNFNANGGNGAPASIVSTDTSAVSNLTIPLTMPIRTDYAFLGWTVTADGTGTIYQPGSVIAVGSDGVTLYAFWAATPPYVNNTYNGPTLTGSKIFPNPDRMNVWGEYIQQDTWVLTTGQKLDGYMSYYNVASHTAYGTLPPGVRDDQGLPGYQGVLNFTGIPTAPGTYFREYDILFTDAAKTPGCYNVQITFIVLDGSITHPLYFNANGGEGVPPTQIIKDLTKTTAMIIPDIIPTRTGYGFAGWTTIAAGTGTIYQPGTSINVGTAPITLYAKWMTYTHTLNYNANGGTGAPASQIITDTTATTSLTVPLTIPSRTSYMFLGWATTAAGTGTVYQPGDAIPIGTVAVTLYAKWSAAYTHTLIYDDNGGTGAPASQIVTDITSTSSVAISGTVPARTGYVFSGWATTAAGSGTKYIPGDMISVGTTAVTLYAYWSAAATSYTHTLSFNAMGGTGAPSAQTVTDTYQTSNVMIPSAVPTRSGYALSGWNTNSAGTGTNYLPGASVKVGTSAVILYAVWGTAYTHTLNFNANGGTGAPASQIITDANVTLPITIPSSLPARAGYIFAGWNTNSAGTGTNYLPGDSVSVVNVAVTLYAKWTWIYTHTLSFNANGGTGAPAAQTAQDINATAGIQIPFVAPARAGYIFAGWNTAADGNGATTYQPGTFVSVGAAAVTLYAKWTMPAYTHTINYNINGGTGGPAAQSVTTKNTSEVMIISNIIPVKAGYYFNGWVVSSGMGLTYQPGSSINVGTSPITLNALWEYEHTLSFNANGGTGAPASMTIVNVSSTGTHTIPLTVPSRVGYIFAGWTDNAAGTGTVYLPGASITIGTPGLTLYAKWSTTPTNYTHTLSFNANGGTGVPQTMTITNTSIVTAFTIPSTVPTRDGYKFYCWNSEATGWGTDCQPGGSINVSTAAPVTLYAQWSYIPTVTHTLEFVANGGTGAPTTQTLQDKAASSLMVIPKIIPTKTGYEFFGWTTTPNGSIYYQPGDSILVGTATVTMYAKWNISVLAMDIYGVPDSMIVGTPLILNGTVVPSTATYKTITWSVKSAGTTGVEISGNTLTATGSGKAVVTATIANVQGNIFMKDFTIEAFTPVAGEFDGLIRKNSDASGENNYNSVAAVGDGVIAVGSSSSFGTGIWVGVSGKGGTDATIVKYDKDGNVIWKNNFGGSGDDSFNEVIVMSDGSIIAVGYSNKFDKDLSGITGKGGNDAIVVKFDGNGVWKWTKNFGGTGDDYFDSVTATSDGGLIAVGCSFITKAFMADTNYAIIVKYGYGGNSEWDDKYEGKGGDDKYQSITDVSDGVIVAGYTGAYKQRPGAFTSVYKDALVVKYSYGGGKEWEKTYEGSVGDAEFHSVTAIQGGLGFVAVGYTEISKQIPGNTLKIVRDALLVRYDSSGNINWEKRYGGTAGDTEFHSVVAIPGAGFVVAGHTVSSEQNPVGLLTVCNYALIVRYDDVGYILWEKRLEASGGNRYLSVAEADGNYFAVGYTQGHRLTPPGFTEYYRDAVIVKYGIMGITNITEVPLTAIAGMALTLTGTISPINATNKSITWTVEPIGTTATGATIGGNTLSTTGAGIVKVKATVADGTKKGVNYTQTFTIEVKNIPSDYKIIIHYQTVEDNFKYSDLTDSMVGVLGGSNVGIDLSPAGWFVFGAWVDGKELTKAEIKEGYYLIKNVTKNYNVTITYAPKGGISGKEDLGGTLTNYYFKESDRIGILILTIEMGVPYGSVVGLLFEGINADDAAGVAIDIADKIIDSEKVQDAIKKAGYVIPLIGQIWFVVDTVLTVECLAMAICMFTELNVFLNHDASKGVMLTIDDWVLAFRYYGVQSQ</sequence>
<dbReference type="EMBL" id="CP010070">
    <property type="protein sequence ID" value="AIZ56323.1"/>
    <property type="molecule type" value="Genomic_DNA"/>
</dbReference>
<protein>
    <submittedName>
        <fullName evidence="3">Listeria-bacteroides repeat domain (List_Bact_rpt)</fullName>
    </submittedName>
</protein>
<dbReference type="NCBIfam" id="TIGR02543">
    <property type="entry name" value="List_Bact_rpt"/>
    <property type="match status" value="7"/>
</dbReference>
<dbReference type="CDD" id="cd14256">
    <property type="entry name" value="Dockerin_I"/>
    <property type="match status" value="1"/>
</dbReference>
<dbReference type="PROSITE" id="PS51766">
    <property type="entry name" value="DOCKERIN"/>
    <property type="match status" value="1"/>
</dbReference>
<dbReference type="InterPro" id="IPR016134">
    <property type="entry name" value="Dockerin_dom"/>
</dbReference>
<evidence type="ECO:0000259" key="2">
    <source>
        <dbReference type="PROSITE" id="PS51766"/>
    </source>
</evidence>
<dbReference type="InterPro" id="IPR002105">
    <property type="entry name" value="Dockerin_1_rpt"/>
</dbReference>
<dbReference type="Pfam" id="PF00404">
    <property type="entry name" value="Dockerin_1"/>
    <property type="match status" value="1"/>
</dbReference>
<dbReference type="InterPro" id="IPR013378">
    <property type="entry name" value="InlB-like_B-rpt"/>
</dbReference>
<dbReference type="Pfam" id="PF09479">
    <property type="entry name" value="Flg_new"/>
    <property type="match status" value="13"/>
</dbReference>
<accession>A0A0A7LBD2</accession>
<dbReference type="Pfam" id="PF07523">
    <property type="entry name" value="Big_3"/>
    <property type="match status" value="1"/>
</dbReference>
<dbReference type="GO" id="GO:0000272">
    <property type="term" value="P:polysaccharide catabolic process"/>
    <property type="evidence" value="ECO:0007669"/>
    <property type="project" value="InterPro"/>
</dbReference>
<dbReference type="PANTHER" id="PTHR42754">
    <property type="entry name" value="ENDOGLUCANASE"/>
    <property type="match status" value="1"/>
</dbReference>
<dbReference type="GO" id="GO:0004553">
    <property type="term" value="F:hydrolase activity, hydrolyzing O-glycosyl compounds"/>
    <property type="evidence" value="ECO:0007669"/>
    <property type="project" value="InterPro"/>
</dbReference>
<dbReference type="SUPFAM" id="SSF63446">
    <property type="entry name" value="Type I dockerin domain"/>
    <property type="match status" value="1"/>
</dbReference>
<dbReference type="KEGG" id="mear:Mpt1_c04290"/>
<keyword evidence="4" id="KW-1185">Reference proteome</keyword>
<dbReference type="GeneID" id="24818099"/>
<dbReference type="InterPro" id="IPR042229">
    <property type="entry name" value="Listeria/Bacterioides_rpt_sf"/>
</dbReference>
<dbReference type="Gene3D" id="2.60.40.4270">
    <property type="entry name" value="Listeria-Bacteroides repeat domain"/>
    <property type="match status" value="13"/>
</dbReference>
<dbReference type="InterPro" id="IPR022038">
    <property type="entry name" value="Ig-like_bact"/>
</dbReference>
<dbReference type="STRING" id="1577791.Mpt1_c04290"/>
<evidence type="ECO:0000313" key="4">
    <source>
        <dbReference type="Proteomes" id="UP000030787"/>
    </source>
</evidence>
<dbReference type="PROSITE" id="PS00018">
    <property type="entry name" value="EF_HAND_1"/>
    <property type="match status" value="1"/>
</dbReference>
<evidence type="ECO:0000256" key="1">
    <source>
        <dbReference type="ARBA" id="ARBA00004196"/>
    </source>
</evidence>
<dbReference type="Gene3D" id="2.60.40.1080">
    <property type="match status" value="1"/>
</dbReference>
<proteinExistence type="predicted"/>
<evidence type="ECO:0000313" key="3">
    <source>
        <dbReference type="EMBL" id="AIZ56323.1"/>
    </source>
</evidence>
<dbReference type="InterPro" id="IPR018247">
    <property type="entry name" value="EF_Hand_1_Ca_BS"/>
</dbReference>
<dbReference type="Proteomes" id="UP000030787">
    <property type="component" value="Chromosome"/>
</dbReference>
<dbReference type="PANTHER" id="PTHR42754:SF1">
    <property type="entry name" value="LIPOPROTEIN"/>
    <property type="match status" value="1"/>
</dbReference>
<dbReference type="HOGENOM" id="CLU_225375_0_0_2"/>
<dbReference type="InterPro" id="IPR036439">
    <property type="entry name" value="Dockerin_dom_sf"/>
</dbReference>
<organism evidence="3 4">
    <name type="scientific">Candidatus Methanoplasma termitum</name>
    <dbReference type="NCBI Taxonomy" id="1577791"/>
    <lineage>
        <taxon>Archaea</taxon>
        <taxon>Methanobacteriati</taxon>
        <taxon>Thermoplasmatota</taxon>
        <taxon>Thermoplasmata</taxon>
        <taxon>Methanomassiliicoccales</taxon>
        <taxon>Methanomassiliicoccaceae</taxon>
        <taxon>Candidatus Methanoplasma</taxon>
    </lineage>
</organism>
<dbReference type="Gene3D" id="2.60.40.3630">
    <property type="match status" value="1"/>
</dbReference>
<name>A0A0A7LBD2_9ARCH</name>
<dbReference type="RefSeq" id="WP_048111655.1">
    <property type="nucleotide sequence ID" value="NZ_CP010070.1"/>
</dbReference>
<gene>
    <name evidence="3" type="ORF">Mpt1_c04290</name>
</gene>
<reference evidence="3 4" key="1">
    <citation type="journal article" date="2014" name="Appl. Environ. Microbiol.">
        <title>Comparative Genome Analysis of 'Candidatus Methanoplasma termitum' Indicates a New Mode of Energy Metabolism in the Seventh Order of Methanogens.</title>
        <authorList>
            <person name="Lang K."/>
            <person name="Schuldes J."/>
            <person name="Klingl A."/>
            <person name="Poehlein A."/>
            <person name="Daniel R."/>
            <person name="Brune A."/>
        </authorList>
    </citation>
    <scope>NUCLEOTIDE SEQUENCE [LARGE SCALE GENOMIC DNA]</scope>
    <source>
        <strain evidence="4">Mpt1</strain>
    </source>
</reference>
<dbReference type="Gene3D" id="1.10.1330.10">
    <property type="entry name" value="Dockerin domain"/>
    <property type="match status" value="1"/>
</dbReference>
<comment type="subcellular location">
    <subcellularLocation>
        <location evidence="1">Cell envelope</location>
    </subcellularLocation>
</comment>